<proteinExistence type="inferred from homology"/>
<dbReference type="NCBIfam" id="TIGR00722">
    <property type="entry name" value="ttdA_fumA_fumB"/>
    <property type="match status" value="1"/>
</dbReference>
<evidence type="ECO:0000256" key="4">
    <source>
        <dbReference type="ARBA" id="ARBA00023004"/>
    </source>
</evidence>
<dbReference type="RefSeq" id="WP_087679285.1">
    <property type="nucleotide sequence ID" value="NZ_FUWV01000014.1"/>
</dbReference>
<dbReference type="GO" id="GO:0046872">
    <property type="term" value="F:metal ion binding"/>
    <property type="evidence" value="ECO:0007669"/>
    <property type="project" value="UniProtKB-KW"/>
</dbReference>
<keyword evidence="5" id="KW-0411">Iron-sulfur</keyword>
<evidence type="ECO:0000256" key="2">
    <source>
        <dbReference type="ARBA" id="ARBA00022485"/>
    </source>
</evidence>
<dbReference type="EMBL" id="FUWV01000014">
    <property type="protein sequence ID" value="SJZ86459.1"/>
    <property type="molecule type" value="Genomic_DNA"/>
</dbReference>
<dbReference type="OrthoDB" id="9798978at2"/>
<evidence type="ECO:0000313" key="9">
    <source>
        <dbReference type="Proteomes" id="UP000196365"/>
    </source>
</evidence>
<evidence type="ECO:0000256" key="6">
    <source>
        <dbReference type="ARBA" id="ARBA00023239"/>
    </source>
</evidence>
<dbReference type="Proteomes" id="UP000196365">
    <property type="component" value="Unassembled WGS sequence"/>
</dbReference>
<keyword evidence="4" id="KW-0408">Iron</keyword>
<dbReference type="GO" id="GO:0016829">
    <property type="term" value="F:lyase activity"/>
    <property type="evidence" value="ECO:0007669"/>
    <property type="project" value="UniProtKB-KW"/>
</dbReference>
<dbReference type="InterPro" id="IPR051208">
    <property type="entry name" value="Class-I_Fumarase/Tartrate_DH"/>
</dbReference>
<keyword evidence="9" id="KW-1185">Reference proteome</keyword>
<name>A0A1T4P4T0_9FIRM</name>
<protein>
    <submittedName>
        <fullName evidence="8">Fumarase, class I alpha subunit</fullName>
    </submittedName>
</protein>
<keyword evidence="2" id="KW-0004">4Fe-4S</keyword>
<gene>
    <name evidence="8" type="ORF">SAMN02745973_01931</name>
</gene>
<organism evidence="8 9">
    <name type="scientific">Garciella nitratireducens DSM 15102</name>
    <dbReference type="NCBI Taxonomy" id="1121911"/>
    <lineage>
        <taxon>Bacteria</taxon>
        <taxon>Bacillati</taxon>
        <taxon>Bacillota</taxon>
        <taxon>Clostridia</taxon>
        <taxon>Eubacteriales</taxon>
        <taxon>Eubacteriaceae</taxon>
        <taxon>Garciella</taxon>
    </lineage>
</organism>
<evidence type="ECO:0000313" key="8">
    <source>
        <dbReference type="EMBL" id="SJZ86459.1"/>
    </source>
</evidence>
<dbReference type="GO" id="GO:0051539">
    <property type="term" value="F:4 iron, 4 sulfur cluster binding"/>
    <property type="evidence" value="ECO:0007669"/>
    <property type="project" value="UniProtKB-KW"/>
</dbReference>
<reference evidence="8 9" key="1">
    <citation type="submission" date="2017-02" db="EMBL/GenBank/DDBJ databases">
        <authorList>
            <person name="Peterson S.W."/>
        </authorList>
    </citation>
    <scope>NUCLEOTIDE SEQUENCE [LARGE SCALE GENOMIC DNA]</scope>
    <source>
        <strain evidence="8 9">DSM 15102</strain>
    </source>
</reference>
<feature type="domain" description="Fe-S hydro-lyase tartrate dehydratase alpha-type catalytic" evidence="7">
    <location>
        <begin position="11"/>
        <end position="278"/>
    </location>
</feature>
<evidence type="ECO:0000259" key="7">
    <source>
        <dbReference type="Pfam" id="PF05681"/>
    </source>
</evidence>
<dbReference type="PANTHER" id="PTHR30389">
    <property type="entry name" value="FUMARATE HYDRATASE-RELATED"/>
    <property type="match status" value="1"/>
</dbReference>
<dbReference type="InterPro" id="IPR004646">
    <property type="entry name" value="Fe-S_hydro-lyase_TtdA-typ_cat"/>
</dbReference>
<accession>A0A1T4P4T0</accession>
<keyword evidence="3" id="KW-0479">Metal-binding</keyword>
<keyword evidence="6" id="KW-0456">Lyase</keyword>
<evidence type="ECO:0000256" key="1">
    <source>
        <dbReference type="ARBA" id="ARBA00008876"/>
    </source>
</evidence>
<comment type="similarity">
    <text evidence="1">Belongs to the class-I fumarase family.</text>
</comment>
<evidence type="ECO:0000256" key="5">
    <source>
        <dbReference type="ARBA" id="ARBA00023014"/>
    </source>
</evidence>
<evidence type="ECO:0000256" key="3">
    <source>
        <dbReference type="ARBA" id="ARBA00022723"/>
    </source>
</evidence>
<dbReference type="NCBIfam" id="NF004885">
    <property type="entry name" value="PRK06246.1"/>
    <property type="match status" value="1"/>
</dbReference>
<dbReference type="PANTHER" id="PTHR30389:SF17">
    <property type="entry name" value="L(+)-TARTRATE DEHYDRATASE SUBUNIT ALPHA-RELATED"/>
    <property type="match status" value="1"/>
</dbReference>
<dbReference type="AlphaFoldDB" id="A0A1T4P4T0"/>
<dbReference type="Pfam" id="PF05681">
    <property type="entry name" value="Fumerase"/>
    <property type="match status" value="1"/>
</dbReference>
<sequence>MREIDVSKVTKTVKKLCINANYYLNEDIRNRFKESKEQETFPIAKNIIGILEENADIAEKEQMPMCQDTGMTLVFVELGQEVEIVGGVLEDAINEGIRQGYIEGYLRKSVVNDPLERINTKDNTPGVIYYDIVPGDQLKITVAPKGFGSENMSQLKMLKPADGIKGVKDFVLQVVKEAGPNACPPLVVGVGIGGTFDRVALLAKKALLRSTDIRNSKPFYANLEKELLEEINKSGIGPQGFGGKTTALAVNIETYPTHIAGLPVAVNINCHATRHAEAYI</sequence>